<dbReference type="GO" id="GO:0032259">
    <property type="term" value="P:methylation"/>
    <property type="evidence" value="ECO:0007669"/>
    <property type="project" value="UniProtKB-KW"/>
</dbReference>
<evidence type="ECO:0000313" key="2">
    <source>
        <dbReference type="Proteomes" id="UP000006048"/>
    </source>
</evidence>
<dbReference type="SUPFAM" id="SSF53335">
    <property type="entry name" value="S-adenosyl-L-methionine-dependent methyltransferases"/>
    <property type="match status" value="1"/>
</dbReference>
<dbReference type="AlphaFoldDB" id="I4B0E8"/>
<organism evidence="1 2">
    <name type="scientific">Turneriella parva (strain ATCC BAA-1111 / DSM 21527 / NCTC 11395 / H)</name>
    <name type="common">Leptospira parva</name>
    <dbReference type="NCBI Taxonomy" id="869212"/>
    <lineage>
        <taxon>Bacteria</taxon>
        <taxon>Pseudomonadati</taxon>
        <taxon>Spirochaetota</taxon>
        <taxon>Spirochaetia</taxon>
        <taxon>Leptospirales</taxon>
        <taxon>Leptospiraceae</taxon>
        <taxon>Turneriella</taxon>
    </lineage>
</organism>
<keyword evidence="1" id="KW-0489">Methyltransferase</keyword>
<reference evidence="1 2" key="1">
    <citation type="submission" date="2012-06" db="EMBL/GenBank/DDBJ databases">
        <title>The complete chromosome of genome of Turneriella parva DSM 21527.</title>
        <authorList>
            <consortium name="US DOE Joint Genome Institute (JGI-PGF)"/>
            <person name="Lucas S."/>
            <person name="Han J."/>
            <person name="Lapidus A."/>
            <person name="Bruce D."/>
            <person name="Goodwin L."/>
            <person name="Pitluck S."/>
            <person name="Peters L."/>
            <person name="Kyrpides N."/>
            <person name="Mavromatis K."/>
            <person name="Ivanova N."/>
            <person name="Mikhailova N."/>
            <person name="Chertkov O."/>
            <person name="Detter J.C."/>
            <person name="Tapia R."/>
            <person name="Han C."/>
            <person name="Land M."/>
            <person name="Hauser L."/>
            <person name="Markowitz V."/>
            <person name="Cheng J.-F."/>
            <person name="Hugenholtz P."/>
            <person name="Woyke T."/>
            <person name="Wu D."/>
            <person name="Gronow S."/>
            <person name="Wellnitz S."/>
            <person name="Brambilla E."/>
            <person name="Klenk H.-P."/>
            <person name="Eisen J.A."/>
        </authorList>
    </citation>
    <scope>NUCLEOTIDE SEQUENCE [LARGE SCALE GENOMIC DNA]</scope>
    <source>
        <strain evidence="2">ATCC BAA-1111 / DSM 21527 / NCTC 11395 / H</strain>
    </source>
</reference>
<keyword evidence="2" id="KW-1185">Reference proteome</keyword>
<dbReference type="PATRIC" id="fig|869212.3.peg.51"/>
<dbReference type="CDD" id="cd02440">
    <property type="entry name" value="AdoMet_MTases"/>
    <property type="match status" value="1"/>
</dbReference>
<proteinExistence type="predicted"/>
<dbReference type="PANTHER" id="PTHR43591">
    <property type="entry name" value="METHYLTRANSFERASE"/>
    <property type="match status" value="1"/>
</dbReference>
<dbReference type="PANTHER" id="PTHR43591:SF110">
    <property type="entry name" value="RHODANESE DOMAIN-CONTAINING PROTEIN"/>
    <property type="match status" value="1"/>
</dbReference>
<sequence length="324" mass="36758">MKAKRHKKPTVKKTTCPVCGSANTALKYRIKRHGFDVFACADCHSEFQHPFPQNADAYYDEGYYTGTSAFNYQDERKQEYYHNFVHHARIKTIKRFCNGGNSPVTRINASVAQRPKLLDVGCAFGTFVRAAAKSFEATGLDVSGFAVDEGNKINAAQNNPARLWQGDLTHLPRSKVARETFSPGSFAAITLIEVAEHLSVPRESFAEAYRLLAPGGVLVIQTANFEGWQAVRGGADYHYYLPGHLVYYTATGLKTLLAQIGFREFREFYPVDFSLCAKWRKAWGDIKTFSDLGRYWKMSLYHLKSKMRWRGRPLTSSYVLYARK</sequence>
<dbReference type="InterPro" id="IPR029063">
    <property type="entry name" value="SAM-dependent_MTases_sf"/>
</dbReference>
<protein>
    <submittedName>
        <fullName evidence="1">Methyltransferase type 11</fullName>
    </submittedName>
</protein>
<evidence type="ECO:0000313" key="1">
    <source>
        <dbReference type="EMBL" id="AFM10755.1"/>
    </source>
</evidence>
<dbReference type="Gene3D" id="3.40.50.150">
    <property type="entry name" value="Vaccinia Virus protein VP39"/>
    <property type="match status" value="1"/>
</dbReference>
<dbReference type="HOGENOM" id="CLU_068669_2_0_12"/>
<keyword evidence="1" id="KW-0808">Transferase</keyword>
<dbReference type="KEGG" id="tpx:Turpa_0093"/>
<dbReference type="GO" id="GO:0008168">
    <property type="term" value="F:methyltransferase activity"/>
    <property type="evidence" value="ECO:0007669"/>
    <property type="project" value="UniProtKB-KW"/>
</dbReference>
<dbReference type="EMBL" id="CP002959">
    <property type="protein sequence ID" value="AFM10755.1"/>
    <property type="molecule type" value="Genomic_DNA"/>
</dbReference>
<gene>
    <name evidence="1" type="ordered locus">Turpa_0093</name>
</gene>
<dbReference type="STRING" id="869212.Turpa_0093"/>
<dbReference type="Pfam" id="PF13489">
    <property type="entry name" value="Methyltransf_23"/>
    <property type="match status" value="1"/>
</dbReference>
<name>I4B0E8_TURPD</name>
<dbReference type="Proteomes" id="UP000006048">
    <property type="component" value="Chromosome"/>
</dbReference>
<accession>I4B0E8</accession>